<accession>A0ABV0A776</accession>
<keyword evidence="2" id="KW-1185">Reference proteome</keyword>
<sequence>MTSINAPTPVQAEILRQLFLDGPTWDGDIISKTARNEVILMGLAEREDGYTQLTREGLRHALIAGFDVEKGIRGARNRMSFKVVTDNDGFSYVIPEAYLSDWAMWLDLCLKEVPSYAWAFPYDLNFRWPVSGETNYFQAMEQAA</sequence>
<evidence type="ECO:0000313" key="1">
    <source>
        <dbReference type="EMBL" id="MEN3238569.1"/>
    </source>
</evidence>
<evidence type="ECO:0000313" key="2">
    <source>
        <dbReference type="Proteomes" id="UP001407347"/>
    </source>
</evidence>
<dbReference type="RefSeq" id="WP_346013701.1">
    <property type="nucleotide sequence ID" value="NZ_JAQYXP010000006.1"/>
</dbReference>
<dbReference type="EMBL" id="JAQYXP010000006">
    <property type="protein sequence ID" value="MEN3238569.1"/>
    <property type="molecule type" value="Genomic_DNA"/>
</dbReference>
<reference evidence="1 2" key="1">
    <citation type="journal article" date="2023" name="PLoS ONE">
        <title>Complete genome assembly of Hawai'i environmental nontuberculous mycobacteria reveals unexpected co-isolation with methylobacteria.</title>
        <authorList>
            <person name="Hendrix J."/>
            <person name="Epperson L.E."/>
            <person name="Tong E.I."/>
            <person name="Chan Y.L."/>
            <person name="Hasan N.A."/>
            <person name="Dawrs S.N."/>
            <person name="Norton G.J."/>
            <person name="Virdi R."/>
            <person name="Crooks J.L."/>
            <person name="Chan E.D."/>
            <person name="Honda J.R."/>
            <person name="Strong M."/>
        </authorList>
    </citation>
    <scope>NUCLEOTIDE SEQUENCE [LARGE SCALE GENOMIC DNA]</scope>
    <source>
        <strain evidence="1 2">NJH_HI04-1</strain>
    </source>
</reference>
<name>A0ABV0A776_9HYPH</name>
<gene>
    <name evidence="1" type="ORF">PUR29_34585</name>
</gene>
<protein>
    <submittedName>
        <fullName evidence="1">Uncharacterized protein</fullName>
    </submittedName>
</protein>
<comment type="caution">
    <text evidence="1">The sequence shown here is derived from an EMBL/GenBank/DDBJ whole genome shotgun (WGS) entry which is preliminary data.</text>
</comment>
<organism evidence="1 2">
    <name type="scientific">Methylobacterium ajmalii</name>
    <dbReference type="NCBI Taxonomy" id="2738439"/>
    <lineage>
        <taxon>Bacteria</taxon>
        <taxon>Pseudomonadati</taxon>
        <taxon>Pseudomonadota</taxon>
        <taxon>Alphaproteobacteria</taxon>
        <taxon>Hyphomicrobiales</taxon>
        <taxon>Methylobacteriaceae</taxon>
        <taxon>Methylobacterium</taxon>
    </lineage>
</organism>
<proteinExistence type="predicted"/>
<dbReference type="Proteomes" id="UP001407347">
    <property type="component" value="Unassembled WGS sequence"/>
</dbReference>